<keyword evidence="6 9" id="KW-0472">Membrane</keyword>
<name>A0A640KC07_LEITA</name>
<accession>A0A640KC07</accession>
<evidence type="ECO:0000256" key="7">
    <source>
        <dbReference type="ARBA" id="ARBA00023180"/>
    </source>
</evidence>
<reference evidence="11" key="1">
    <citation type="submission" date="2019-11" db="EMBL/GenBank/DDBJ databases">
        <title>Leishmania tarentolae CDS.</title>
        <authorList>
            <person name="Goto Y."/>
            <person name="Yamagishi J."/>
        </authorList>
    </citation>
    <scope>NUCLEOTIDE SEQUENCE [LARGE SCALE GENOMIC DNA]</scope>
    <source>
        <strain evidence="11">Parrot Tar II</strain>
    </source>
</reference>
<comment type="caution">
    <text evidence="11">The sequence shown here is derived from an EMBL/GenBank/DDBJ whole genome shotgun (WGS) entry which is preliminary data.</text>
</comment>
<dbReference type="PROSITE" id="PS51257">
    <property type="entry name" value="PROKAR_LIPOPROTEIN"/>
    <property type="match status" value="1"/>
</dbReference>
<feature type="region of interest" description="Disordered" evidence="8">
    <location>
        <begin position="1"/>
        <end position="23"/>
    </location>
</feature>
<keyword evidence="2" id="KW-0328">Glycosyltransferase</keyword>
<keyword evidence="7" id="KW-0325">Glycoprotein</keyword>
<organism evidence="11 12">
    <name type="scientific">Leishmania tarentolae</name>
    <name type="common">Sauroleishmania tarentolae</name>
    <dbReference type="NCBI Taxonomy" id="5689"/>
    <lineage>
        <taxon>Eukaryota</taxon>
        <taxon>Discoba</taxon>
        <taxon>Euglenozoa</taxon>
        <taxon>Kinetoplastea</taxon>
        <taxon>Metakinetoplastina</taxon>
        <taxon>Trypanosomatida</taxon>
        <taxon>Trypanosomatidae</taxon>
        <taxon>Leishmaniinae</taxon>
        <taxon>Leishmania</taxon>
        <taxon>lizard Leishmania</taxon>
    </lineage>
</organism>
<evidence type="ECO:0000256" key="1">
    <source>
        <dbReference type="ARBA" id="ARBA00004167"/>
    </source>
</evidence>
<dbReference type="EMBL" id="BLBS01000013">
    <property type="protein sequence ID" value="GET86665.1"/>
    <property type="molecule type" value="Genomic_DNA"/>
</dbReference>
<feature type="compositionally biased region" description="Polar residues" evidence="8">
    <location>
        <begin position="12"/>
        <end position="23"/>
    </location>
</feature>
<evidence type="ECO:0000256" key="3">
    <source>
        <dbReference type="ARBA" id="ARBA00022679"/>
    </source>
</evidence>
<dbReference type="GO" id="GO:0016757">
    <property type="term" value="F:glycosyltransferase activity"/>
    <property type="evidence" value="ECO:0007669"/>
    <property type="project" value="UniProtKB-KW"/>
</dbReference>
<keyword evidence="4 9" id="KW-0812">Transmembrane</keyword>
<keyword evidence="12" id="KW-1185">Reference proteome</keyword>
<comment type="subcellular location">
    <subcellularLocation>
        <location evidence="1">Membrane</location>
        <topology evidence="1">Single-pass membrane protein</topology>
    </subcellularLocation>
</comment>
<protein>
    <recommendedName>
        <fullName evidence="10">Glycosyltransferase 61 catalytic domain-containing protein</fullName>
    </recommendedName>
</protein>
<evidence type="ECO:0000256" key="8">
    <source>
        <dbReference type="SAM" id="MobiDB-lite"/>
    </source>
</evidence>
<feature type="domain" description="Glycosyltransferase 61 catalytic" evidence="10">
    <location>
        <begin position="428"/>
        <end position="543"/>
    </location>
</feature>
<dbReference type="OrthoDB" id="529273at2759"/>
<evidence type="ECO:0000259" key="10">
    <source>
        <dbReference type="Pfam" id="PF04577"/>
    </source>
</evidence>
<dbReference type="Pfam" id="PF04577">
    <property type="entry name" value="Glyco_transf_61"/>
    <property type="match status" value="1"/>
</dbReference>
<dbReference type="VEuPathDB" id="TriTrypDB:LtaPh_1105800"/>
<evidence type="ECO:0000256" key="6">
    <source>
        <dbReference type="ARBA" id="ARBA00023136"/>
    </source>
</evidence>
<sequence length="646" mass="72148">MTLQPIRKRGAQESSPVHHQSPPSGAVLAALSCGSLRHRLWRTGRGLRGPQNLCCVLVTVTVFFCICCVFLTQTQMWGWDWYRDGVAVFRQRQEHDDARHFRCSLAEALAFSAKRSAEDPLETAYTLMFPMASTVGRSQPYAFGPESVTLDAGASGKNLNTVEALSSYCVARVAERPSWRTASWQRTTSSNASAFGVPAASRYLTNTSYAATGSPVCLRSGRIYLTDERIRAGIAEFEAAELPVLPLTDDMLSRSSSRASQAAVEVVPAMAILFQGSWIANHFFHLVTDALEALYSTYQTWQDGVLLRIPTQTVLLHRPESNWMDRHGDTERKMELSAALANAFSSPELALGSPYNSSFLFRTQSRRCATLEANATAAMGSQPASPPRQFSTTASTVCFCDGLLMTTHRLPVLEQDILYGIQDWAARQFRASPYGVNRSVVEMEQLRLQHASLLSVSMLWNIGTLTAASSLSYRPRVLFVHRTTRLIANASRYAGWMRAAGFRVEEVYLENYTAAQQYHLGRYADLVVGMHGLGICHAMWMERSPPRCRTVIEFRPWVIASMLTQPTLTLEGAMQYHFVAIQPIDVRFGPSVANPAKERELLMSPARMVNAFRYPSFTDQIAIYDDERVKRVIADVRQHLERCLPL</sequence>
<dbReference type="AlphaFoldDB" id="A0A640KC07"/>
<evidence type="ECO:0000256" key="4">
    <source>
        <dbReference type="ARBA" id="ARBA00022692"/>
    </source>
</evidence>
<keyword evidence="3" id="KW-0808">Transferase</keyword>
<evidence type="ECO:0000313" key="11">
    <source>
        <dbReference type="EMBL" id="GET86665.1"/>
    </source>
</evidence>
<dbReference type="Proteomes" id="UP000419144">
    <property type="component" value="Unassembled WGS sequence"/>
</dbReference>
<evidence type="ECO:0000313" key="12">
    <source>
        <dbReference type="Proteomes" id="UP000419144"/>
    </source>
</evidence>
<evidence type="ECO:0000256" key="2">
    <source>
        <dbReference type="ARBA" id="ARBA00022676"/>
    </source>
</evidence>
<proteinExistence type="predicted"/>
<keyword evidence="5 9" id="KW-1133">Transmembrane helix</keyword>
<feature type="transmembrane region" description="Helical" evidence="9">
    <location>
        <begin position="52"/>
        <end position="72"/>
    </location>
</feature>
<evidence type="ECO:0000256" key="5">
    <source>
        <dbReference type="ARBA" id="ARBA00022989"/>
    </source>
</evidence>
<dbReference type="PANTHER" id="PTHR20961:SF38">
    <property type="entry name" value="PROTEIN O-LINKED-MANNOSE BETA-1,4-N-ACETYLGLUCOSAMINYLTRANSFERASE 2"/>
    <property type="match status" value="1"/>
</dbReference>
<evidence type="ECO:0000256" key="9">
    <source>
        <dbReference type="SAM" id="Phobius"/>
    </source>
</evidence>
<dbReference type="PANTHER" id="PTHR20961">
    <property type="entry name" value="GLYCOSYLTRANSFERASE"/>
    <property type="match status" value="1"/>
</dbReference>
<dbReference type="InterPro" id="IPR007657">
    <property type="entry name" value="Glycosyltransferase_61"/>
</dbReference>
<gene>
    <name evidence="11" type="ORF">LtaPh_1105800</name>
</gene>
<dbReference type="GO" id="GO:0016020">
    <property type="term" value="C:membrane"/>
    <property type="evidence" value="ECO:0007669"/>
    <property type="project" value="UniProtKB-SubCell"/>
</dbReference>
<dbReference type="InterPro" id="IPR049625">
    <property type="entry name" value="Glyco_transf_61_cat"/>
</dbReference>